<protein>
    <submittedName>
        <fullName evidence="1">Uncharacterized protein</fullName>
    </submittedName>
</protein>
<sequence>MRKKREEINLDKITFKVLKDFVEPDCTPYTENYMDLLLKNNDETYERKHDKTKCQILTRYLQYHVWFFGEMPDYDKLKECVKIKTDEAFNKYIIALNNHPEWIEIIFIKPKWKTRFREMGLQVRG</sequence>
<accession>A0A168MHR4</accession>
<organism evidence="1 2">
    <name type="scientific">Clostridium ljungdahlii</name>
    <dbReference type="NCBI Taxonomy" id="1538"/>
    <lineage>
        <taxon>Bacteria</taxon>
        <taxon>Bacillati</taxon>
        <taxon>Bacillota</taxon>
        <taxon>Clostridia</taxon>
        <taxon>Eubacteriales</taxon>
        <taxon>Clostridiaceae</taxon>
        <taxon>Clostridium</taxon>
    </lineage>
</organism>
<proteinExistence type="predicted"/>
<reference evidence="1 2" key="1">
    <citation type="journal article" date="2015" name="Biotechnol. Bioeng.">
        <title>Genome sequence and phenotypic characterization of Caulobacter segnis.</title>
        <authorList>
            <person name="Patel S."/>
            <person name="Fletcher B."/>
            <person name="Scott D.C."/>
            <person name="Ely B."/>
        </authorList>
    </citation>
    <scope>NUCLEOTIDE SEQUENCE [LARGE SCALE GENOMIC DNA]</scope>
    <source>
        <strain evidence="1 2">ERI-2</strain>
    </source>
</reference>
<evidence type="ECO:0000313" key="2">
    <source>
        <dbReference type="Proteomes" id="UP000077407"/>
    </source>
</evidence>
<evidence type="ECO:0000313" key="1">
    <source>
        <dbReference type="EMBL" id="OAA84707.1"/>
    </source>
</evidence>
<comment type="caution">
    <text evidence="1">The sequence shown here is derived from an EMBL/GenBank/DDBJ whole genome shotgun (WGS) entry which is preliminary data.</text>
</comment>
<dbReference type="EMBL" id="LITT01000035">
    <property type="protein sequence ID" value="OAA84707.1"/>
    <property type="molecule type" value="Genomic_DNA"/>
</dbReference>
<dbReference type="PATRIC" id="fig|1538.10.peg.2501"/>
<name>A0A168MHR4_9CLOT</name>
<dbReference type="AlphaFoldDB" id="A0A168MHR4"/>
<gene>
    <name evidence="1" type="ORF">WY13_02606</name>
</gene>
<dbReference type="Proteomes" id="UP000077407">
    <property type="component" value="Unassembled WGS sequence"/>
</dbReference>
<dbReference type="RefSeq" id="WP_063556001.1">
    <property type="nucleotide sequence ID" value="NZ_LITT01000035.1"/>
</dbReference>